<protein>
    <submittedName>
        <fullName evidence="1">Uncharacterized protein</fullName>
    </submittedName>
</protein>
<organism evidence="1 2">
    <name type="scientific">Hwanghaeella grinnelliae</name>
    <dbReference type="NCBI Taxonomy" id="2500179"/>
    <lineage>
        <taxon>Bacteria</taxon>
        <taxon>Pseudomonadati</taxon>
        <taxon>Pseudomonadota</taxon>
        <taxon>Alphaproteobacteria</taxon>
        <taxon>Rhodospirillales</taxon>
        <taxon>Rhodospirillaceae</taxon>
        <taxon>Hwanghaeella</taxon>
    </lineage>
</organism>
<accession>A0A3S2Z8Z2</accession>
<dbReference type="AlphaFoldDB" id="A0A3S2Z8Z2"/>
<name>A0A3S2Z8Z2_9PROT</name>
<keyword evidence="2" id="KW-1185">Reference proteome</keyword>
<reference evidence="2" key="1">
    <citation type="submission" date="2019-01" db="EMBL/GenBank/DDBJ databases">
        <title>Gri0909 isolated from a small marine red alga.</title>
        <authorList>
            <person name="Kim J."/>
            <person name="Jeong S.E."/>
            <person name="Jeon C.O."/>
        </authorList>
    </citation>
    <scope>NUCLEOTIDE SEQUENCE [LARGE SCALE GENOMIC DNA]</scope>
    <source>
        <strain evidence="2">Gri0909</strain>
    </source>
</reference>
<evidence type="ECO:0000313" key="1">
    <source>
        <dbReference type="EMBL" id="RVU38128.1"/>
    </source>
</evidence>
<dbReference type="EMBL" id="SADE01000001">
    <property type="protein sequence ID" value="RVU38128.1"/>
    <property type="molecule type" value="Genomic_DNA"/>
</dbReference>
<comment type="caution">
    <text evidence="1">The sequence shown here is derived from an EMBL/GenBank/DDBJ whole genome shotgun (WGS) entry which is preliminary data.</text>
</comment>
<proteinExistence type="predicted"/>
<dbReference type="RefSeq" id="WP_127763500.1">
    <property type="nucleotide sequence ID" value="NZ_SADE01000001.1"/>
</dbReference>
<evidence type="ECO:0000313" key="2">
    <source>
        <dbReference type="Proteomes" id="UP000287447"/>
    </source>
</evidence>
<dbReference type="Proteomes" id="UP000287447">
    <property type="component" value="Unassembled WGS sequence"/>
</dbReference>
<gene>
    <name evidence="1" type="ORF">EOI86_02150</name>
</gene>
<sequence>MTEKELDRVLERGFKELPGFCDWFLSRTRFSDRGGRCVFSRSDHPWGRFPVEFTDPETGRNEEVLREGETDVLVVFEASDGMIFALHIENKLADGKFTAFQPELYAARAKHWLHDVKYGRYQDFQTVLVSPSTFRKKNVRESGKFDCFVSHEDIAKFLPEFGSE</sequence>